<evidence type="ECO:0000313" key="1">
    <source>
        <dbReference type="EMBL" id="GGY05033.1"/>
    </source>
</evidence>
<name>A0ABQ2Z860_9GAMM</name>
<organism evidence="1 2">
    <name type="scientific">Litchfieldella qijiaojingensis</name>
    <dbReference type="NCBI Taxonomy" id="980347"/>
    <lineage>
        <taxon>Bacteria</taxon>
        <taxon>Pseudomonadati</taxon>
        <taxon>Pseudomonadota</taxon>
        <taxon>Gammaproteobacteria</taxon>
        <taxon>Oceanospirillales</taxon>
        <taxon>Halomonadaceae</taxon>
        <taxon>Litchfieldella</taxon>
    </lineage>
</organism>
<keyword evidence="2" id="KW-1185">Reference proteome</keyword>
<comment type="caution">
    <text evidence="1">The sequence shown here is derived from an EMBL/GenBank/DDBJ whole genome shotgun (WGS) entry which is preliminary data.</text>
</comment>
<protein>
    <recommendedName>
        <fullName evidence="3">Lipoprotein</fullName>
    </recommendedName>
</protein>
<accession>A0ABQ2Z860</accession>
<evidence type="ECO:0000313" key="2">
    <source>
        <dbReference type="Proteomes" id="UP000653056"/>
    </source>
</evidence>
<reference evidence="2" key="1">
    <citation type="journal article" date="2019" name="Int. J. Syst. Evol. Microbiol.">
        <title>The Global Catalogue of Microorganisms (GCM) 10K type strain sequencing project: providing services to taxonomists for standard genome sequencing and annotation.</title>
        <authorList>
            <consortium name="The Broad Institute Genomics Platform"/>
            <consortium name="The Broad Institute Genome Sequencing Center for Infectious Disease"/>
            <person name="Wu L."/>
            <person name="Ma J."/>
        </authorList>
    </citation>
    <scope>NUCLEOTIDE SEQUENCE [LARGE SCALE GENOMIC DNA]</scope>
    <source>
        <strain evidence="2">KCTC 22228</strain>
    </source>
</reference>
<dbReference type="EMBL" id="BMXS01000023">
    <property type="protein sequence ID" value="GGY05033.1"/>
    <property type="molecule type" value="Genomic_DNA"/>
</dbReference>
<sequence length="102" mass="11336">MGRALTSMELELHMQNPFTTRRARYLTLALAYATLSGCVVYDGSYGYGDPVYPSYDIPPGHMPPPGECRIWYPDLPPGQQPPPGHCDELQYRVPPDAVLIQG</sequence>
<proteinExistence type="predicted"/>
<gene>
    <name evidence="1" type="ORF">GCM10007160_35910</name>
</gene>
<evidence type="ECO:0008006" key="3">
    <source>
        <dbReference type="Google" id="ProtNLM"/>
    </source>
</evidence>
<dbReference type="Proteomes" id="UP000653056">
    <property type="component" value="Unassembled WGS sequence"/>
</dbReference>